<feature type="transmembrane region" description="Helical" evidence="1">
    <location>
        <begin position="135"/>
        <end position="160"/>
    </location>
</feature>
<feature type="transmembrane region" description="Helical" evidence="1">
    <location>
        <begin position="7"/>
        <end position="23"/>
    </location>
</feature>
<comment type="caution">
    <text evidence="2">The sequence shown here is derived from an EMBL/GenBank/DDBJ whole genome shotgun (WGS) entry which is preliminary data.</text>
</comment>
<evidence type="ECO:0000256" key="1">
    <source>
        <dbReference type="SAM" id="Phobius"/>
    </source>
</evidence>
<keyword evidence="1" id="KW-1133">Transmembrane helix</keyword>
<organism evidence="2 3">
    <name type="scientific">Lachnotalea glycerini</name>
    <dbReference type="NCBI Taxonomy" id="1763509"/>
    <lineage>
        <taxon>Bacteria</taxon>
        <taxon>Bacillati</taxon>
        <taxon>Bacillota</taxon>
        <taxon>Clostridia</taxon>
        <taxon>Lachnospirales</taxon>
        <taxon>Lachnospiraceae</taxon>
        <taxon>Lachnotalea</taxon>
    </lineage>
</organism>
<gene>
    <name evidence="2" type="ORF">C8E03_101845</name>
</gene>
<feature type="transmembrane region" description="Helical" evidence="1">
    <location>
        <begin position="166"/>
        <end position="183"/>
    </location>
</feature>
<reference evidence="2 3" key="1">
    <citation type="submission" date="2018-05" db="EMBL/GenBank/DDBJ databases">
        <title>Genomic Encyclopedia of Type Strains, Phase IV (KMG-IV): sequencing the most valuable type-strain genomes for metagenomic binning, comparative biology and taxonomic classification.</title>
        <authorList>
            <person name="Goeker M."/>
        </authorList>
    </citation>
    <scope>NUCLEOTIDE SEQUENCE [LARGE SCALE GENOMIC DNA]</scope>
    <source>
        <strain evidence="2 3">DSM 28816</strain>
    </source>
</reference>
<evidence type="ECO:0000313" key="3">
    <source>
        <dbReference type="Proteomes" id="UP000247523"/>
    </source>
</evidence>
<keyword evidence="1" id="KW-0472">Membrane</keyword>
<feature type="transmembrane region" description="Helical" evidence="1">
    <location>
        <begin position="235"/>
        <end position="255"/>
    </location>
</feature>
<evidence type="ECO:0008006" key="4">
    <source>
        <dbReference type="Google" id="ProtNLM"/>
    </source>
</evidence>
<feature type="transmembrane region" description="Helical" evidence="1">
    <location>
        <begin position="54"/>
        <end position="72"/>
    </location>
</feature>
<protein>
    <recommendedName>
        <fullName evidence="4">ABC-2 type transport system permease protein</fullName>
    </recommendedName>
</protein>
<dbReference type="AlphaFoldDB" id="A0A318EUJ6"/>
<evidence type="ECO:0000313" key="2">
    <source>
        <dbReference type="EMBL" id="PXV96210.1"/>
    </source>
</evidence>
<sequence>MKVYFKYLVYGIFCGIFQMLLYFRIGEKVLFSDIILVLSFYKPIFYISSIMDMVMNLIPIFIFQILYGTYIYRHFCSASVYYFTRCTNRRKWFLKESIKLFGYIILYLIILLISSTLFCMLNFEVVFDKGSIQLMCYFLIIFSVWFYITTISINIISILIGSHYSVAVVLSIQLILVLLLNVFDTCIPFENNLAINIILLKINPISHLVISWHSSKIPYVNKLINLLDINFVYDSSIVYLGLLGVIITMVGCIIINNKQIIYFNRETGGL</sequence>
<name>A0A318EUJ6_9FIRM</name>
<proteinExistence type="predicted"/>
<accession>A0A318EUJ6</accession>
<dbReference type="EMBL" id="QICS01000001">
    <property type="protein sequence ID" value="PXV96210.1"/>
    <property type="molecule type" value="Genomic_DNA"/>
</dbReference>
<keyword evidence="1" id="KW-0812">Transmembrane</keyword>
<dbReference type="Proteomes" id="UP000247523">
    <property type="component" value="Unassembled WGS sequence"/>
</dbReference>
<feature type="transmembrane region" description="Helical" evidence="1">
    <location>
        <begin position="100"/>
        <end position="123"/>
    </location>
</feature>
<dbReference type="RefSeq" id="WP_110290352.1">
    <property type="nucleotide sequence ID" value="NZ_QICS01000001.1"/>
</dbReference>